<dbReference type="InterPro" id="IPR013766">
    <property type="entry name" value="Thioredoxin_domain"/>
</dbReference>
<proteinExistence type="inferred from homology"/>
<dbReference type="Gene3D" id="3.40.30.10">
    <property type="entry name" value="Glutaredoxin"/>
    <property type="match status" value="1"/>
</dbReference>
<dbReference type="Proteomes" id="UP000348942">
    <property type="component" value="Chromosome 2"/>
</dbReference>
<feature type="disulfide bond" description="Redox-active" evidence="4">
    <location>
        <begin position="70"/>
        <end position="74"/>
    </location>
</feature>
<dbReference type="EMBL" id="CP045700">
    <property type="protein sequence ID" value="QGA66827.1"/>
    <property type="molecule type" value="Genomic_DNA"/>
</dbReference>
<name>A0A5Q0TP40_9VIBR</name>
<dbReference type="AlphaFoldDB" id="A0A5Q0TP40"/>
<evidence type="ECO:0000313" key="7">
    <source>
        <dbReference type="Proteomes" id="UP000348942"/>
    </source>
</evidence>
<evidence type="ECO:0000256" key="3">
    <source>
        <dbReference type="PIRSR" id="PIRSR603782-1"/>
    </source>
</evidence>
<dbReference type="RefSeq" id="WP_153448916.1">
    <property type="nucleotide sequence ID" value="NZ_CP045700.1"/>
</dbReference>
<keyword evidence="3" id="KW-0479">Metal-binding</keyword>
<evidence type="ECO:0000256" key="4">
    <source>
        <dbReference type="PIRSR" id="PIRSR603782-2"/>
    </source>
</evidence>
<comment type="similarity">
    <text evidence="1">Belongs to the SCO1/2 family.</text>
</comment>
<evidence type="ECO:0000259" key="5">
    <source>
        <dbReference type="PROSITE" id="PS51352"/>
    </source>
</evidence>
<keyword evidence="4" id="KW-1015">Disulfide bond</keyword>
<feature type="binding site" evidence="3">
    <location>
        <position position="70"/>
    </location>
    <ligand>
        <name>Cu cation</name>
        <dbReference type="ChEBI" id="CHEBI:23378"/>
    </ligand>
</feature>
<sequence length="199" mass="22168">MKTSWIILLILASMIGVGANLYLSNSALNSAKNSTLSNSTVLQADDGKEVNIFDPQDPRIRVVYFGFTRCPDVCPTSLAMLSAALKQLPQAELDKIRPMFITLDPERDSGTDAQKYAHYFHPNIEGFSGSVDNISSLAHRYGVIFQKTELKDSALKYTIDHSSYFYFLKPDGTLLKKVPHTLNPQPIIVAIEQLEKENS</sequence>
<keyword evidence="2 3" id="KW-0186">Copper</keyword>
<dbReference type="GO" id="GO:0046872">
    <property type="term" value="F:metal ion binding"/>
    <property type="evidence" value="ECO:0007669"/>
    <property type="project" value="UniProtKB-KW"/>
</dbReference>
<evidence type="ECO:0000256" key="2">
    <source>
        <dbReference type="ARBA" id="ARBA00023008"/>
    </source>
</evidence>
<feature type="binding site" evidence="3">
    <location>
        <position position="161"/>
    </location>
    <ligand>
        <name>Cu cation</name>
        <dbReference type="ChEBI" id="CHEBI:23378"/>
    </ligand>
</feature>
<dbReference type="PANTHER" id="PTHR12151">
    <property type="entry name" value="ELECTRON TRANSPORT PROTIN SCO1/SENC FAMILY MEMBER"/>
    <property type="match status" value="1"/>
</dbReference>
<organism evidence="6 7">
    <name type="scientific">Vibrio algicola</name>
    <dbReference type="NCBI Taxonomy" id="2662262"/>
    <lineage>
        <taxon>Bacteria</taxon>
        <taxon>Pseudomonadati</taxon>
        <taxon>Pseudomonadota</taxon>
        <taxon>Gammaproteobacteria</taxon>
        <taxon>Vibrionales</taxon>
        <taxon>Vibrionaceae</taxon>
        <taxon>Vibrio</taxon>
    </lineage>
</organism>
<dbReference type="PANTHER" id="PTHR12151:SF25">
    <property type="entry name" value="LINALOOL DEHYDRATASE_ISOMERASE DOMAIN-CONTAINING PROTEIN"/>
    <property type="match status" value="1"/>
</dbReference>
<evidence type="ECO:0000313" key="6">
    <source>
        <dbReference type="EMBL" id="QGA66827.1"/>
    </source>
</evidence>
<dbReference type="InterPro" id="IPR036249">
    <property type="entry name" value="Thioredoxin-like_sf"/>
</dbReference>
<reference evidence="6 7" key="1">
    <citation type="submission" date="2019-10" db="EMBL/GenBank/DDBJ databases">
        <title>Vibrio sp. nov., isolated from Coralline algae surface.</title>
        <authorList>
            <person name="Geng Y."/>
            <person name="Zhang X."/>
        </authorList>
    </citation>
    <scope>NUCLEOTIDE SEQUENCE [LARGE SCALE GENOMIC DNA]</scope>
    <source>
        <strain evidence="6 7">SM1977</strain>
    </source>
</reference>
<dbReference type="CDD" id="cd02968">
    <property type="entry name" value="SCO"/>
    <property type="match status" value="1"/>
</dbReference>
<feature type="binding site" evidence="3">
    <location>
        <position position="74"/>
    </location>
    <ligand>
        <name>Cu cation</name>
        <dbReference type="ChEBI" id="CHEBI:23378"/>
    </ligand>
</feature>
<dbReference type="PROSITE" id="PS51352">
    <property type="entry name" value="THIOREDOXIN_2"/>
    <property type="match status" value="1"/>
</dbReference>
<protein>
    <submittedName>
        <fullName evidence="6">SCO family protein</fullName>
    </submittedName>
</protein>
<gene>
    <name evidence="6" type="ORF">GFB47_15695</name>
</gene>
<keyword evidence="7" id="KW-1185">Reference proteome</keyword>
<feature type="domain" description="Thioredoxin" evidence="5">
    <location>
        <begin position="30"/>
        <end position="196"/>
    </location>
</feature>
<dbReference type="SUPFAM" id="SSF52833">
    <property type="entry name" value="Thioredoxin-like"/>
    <property type="match status" value="1"/>
</dbReference>
<dbReference type="InterPro" id="IPR003782">
    <property type="entry name" value="SCO1/SenC"/>
</dbReference>
<evidence type="ECO:0000256" key="1">
    <source>
        <dbReference type="ARBA" id="ARBA00010996"/>
    </source>
</evidence>
<dbReference type="Pfam" id="PF02630">
    <property type="entry name" value="SCO1-SenC"/>
    <property type="match status" value="1"/>
</dbReference>
<accession>A0A5Q0TP40</accession>